<dbReference type="Proteomes" id="UP000009002">
    <property type="component" value="Segment"/>
</dbReference>
<accession>I6XHX7</accession>
<organism evidence="3 4">
    <name type="scientific">Mycobacterium phage MacnCheese</name>
    <dbReference type="NCBI Taxonomy" id="2927982"/>
    <lineage>
        <taxon>Viruses</taxon>
        <taxon>Duplodnaviria</taxon>
        <taxon>Heunggongvirae</taxon>
        <taxon>Uroviricota</taxon>
        <taxon>Caudoviricetes</taxon>
        <taxon>Weiservirinae</taxon>
        <taxon>Keshuvirus</taxon>
        <taxon>Keshuvirus macncheese</taxon>
    </lineage>
</organism>
<gene>
    <name evidence="3" type="primary">46</name>
    <name evidence="3" type="ORF">MACNCHEESE_46</name>
</gene>
<dbReference type="EMBL" id="JX042579">
    <property type="protein sequence ID" value="AFN37789.1"/>
    <property type="molecule type" value="Genomic_DNA"/>
</dbReference>
<feature type="transmembrane region" description="Helical" evidence="2">
    <location>
        <begin position="12"/>
        <end position="29"/>
    </location>
</feature>
<keyword evidence="2" id="KW-0812">Transmembrane</keyword>
<dbReference type="RefSeq" id="YP_009638604.1">
    <property type="nucleotide sequence ID" value="NC_042338.1"/>
</dbReference>
<evidence type="ECO:0000256" key="1">
    <source>
        <dbReference type="SAM" id="MobiDB-lite"/>
    </source>
</evidence>
<feature type="transmembrane region" description="Helical" evidence="2">
    <location>
        <begin position="77"/>
        <end position="99"/>
    </location>
</feature>
<evidence type="ECO:0000313" key="4">
    <source>
        <dbReference type="Proteomes" id="UP000009002"/>
    </source>
</evidence>
<feature type="region of interest" description="Disordered" evidence="1">
    <location>
        <begin position="259"/>
        <end position="303"/>
    </location>
</feature>
<dbReference type="GeneID" id="40235361"/>
<name>I6XHX7_9CAUD</name>
<proteinExistence type="predicted"/>
<sequence length="303" mass="33148">MSQIWDTSYSVPVTLTWFAVGAVGVSLVIRRRTWHAPGEVAATTAVLLLGLATYLSSDECNVGELLWHATGYGYLDNFAGQLCYVAGTLALLSQVLYRVADDVERAEILDALVRQPVTLLVPSMISAMYMSTDLHDEPLAFDVMSHGSGAWALVYRSLYLGAMLYLTLLLVHVLLTVRRTGGGGVITNLYLLACGLSLTCSALRVADMLTPGQLLDEIPVVLRASFTIAVAATAALSWVLKMRGYRRLLRQTRTTRRQLRSDTIESHRQRVHARPLTSAGVCGEQQLDDEPDGDQLTPASPHF</sequence>
<evidence type="ECO:0000313" key="3">
    <source>
        <dbReference type="EMBL" id="AFN37789.1"/>
    </source>
</evidence>
<feature type="compositionally biased region" description="Basic and acidic residues" evidence="1">
    <location>
        <begin position="259"/>
        <end position="268"/>
    </location>
</feature>
<dbReference type="KEGG" id="vg:40235361"/>
<reference evidence="4" key="1">
    <citation type="submission" date="2012-05" db="EMBL/GenBank/DDBJ databases">
        <authorList>
            <person name="Everding T.M."/>
            <person name="Alkanani M.S."/>
            <person name="Bell A.C."/>
            <person name="Bohner A."/>
            <person name="Burghgraef A.L."/>
            <person name="DeVries J.T."/>
            <person name="Hooker S.J."/>
            <person name="Jansma C.A."/>
            <person name="Lang J.M."/>
            <person name="Lin J.Y."/>
            <person name="Newhof J.T."/>
            <person name="Noyes I.C.B."/>
            <person name="Schultz L.N."/>
            <person name="Stewart S.L."/>
            <person name="VandeHaar P.S."/>
            <person name="Vasquez J.A."/>
            <person name="Veldkamp K.L."/>
            <person name="Venema K.M."/>
            <person name="Westra V.A."/>
            <person name="Wrobel K.E."/>
            <person name="Harris A.D."/>
            <person name="Wertz J.T."/>
            <person name="DeJong R.J."/>
            <person name="Buck G.A."/>
            <person name="Campbell R."/>
            <person name="Carvalho M.R."/>
            <person name="Johnson A."/>
            <person name="Kettlewell J.M."/>
            <person name="Lee V."/>
            <person name="Loviza R."/>
            <person name="Renner D."/>
            <person name="Serrano M.G."/>
            <person name="Voegtly L.J."/>
            <person name="Walstead R."/>
            <person name="Wang Y.P."/>
            <person name="Bradley K.W."/>
            <person name="Khaja R."/>
            <person name="Lewis M.F."/>
            <person name="Barker L.P."/>
            <person name="Asai D.J."/>
            <person name="Bowman C.A."/>
            <person name="Russell D.A."/>
            <person name="Pope W.H."/>
            <person name="Jacobs-Sera D."/>
            <person name="Hendrix R.W."/>
            <person name="Hatfull G.F."/>
        </authorList>
    </citation>
    <scope>NUCLEOTIDE SEQUENCE [LARGE SCALE GENOMIC DNA]</scope>
</reference>
<feature type="transmembrane region" description="Helical" evidence="2">
    <location>
        <begin position="150"/>
        <end position="177"/>
    </location>
</feature>
<protein>
    <submittedName>
        <fullName evidence="3">Uncharacterized protein</fullName>
    </submittedName>
</protein>
<keyword evidence="4" id="KW-1185">Reference proteome</keyword>
<feature type="transmembrane region" description="Helical" evidence="2">
    <location>
        <begin position="189"/>
        <end position="206"/>
    </location>
</feature>
<evidence type="ECO:0000256" key="2">
    <source>
        <dbReference type="SAM" id="Phobius"/>
    </source>
</evidence>
<keyword evidence="2" id="KW-1133">Transmembrane helix</keyword>
<feature type="transmembrane region" description="Helical" evidence="2">
    <location>
        <begin position="36"/>
        <end position="57"/>
    </location>
</feature>
<feature type="transmembrane region" description="Helical" evidence="2">
    <location>
        <begin position="218"/>
        <end position="240"/>
    </location>
</feature>
<feature type="transmembrane region" description="Helical" evidence="2">
    <location>
        <begin position="111"/>
        <end position="130"/>
    </location>
</feature>
<keyword evidence="2" id="KW-0472">Membrane</keyword>